<gene>
    <name evidence="3" type="ORF">J421_2553</name>
</gene>
<keyword evidence="4" id="KW-1185">Reference proteome</keyword>
<name>W0RIC7_9BACT</name>
<feature type="compositionally biased region" description="Acidic residues" evidence="1">
    <location>
        <begin position="188"/>
        <end position="197"/>
    </location>
</feature>
<protein>
    <recommendedName>
        <fullName evidence="2">CYTH domain-containing protein</fullName>
    </recommendedName>
</protein>
<feature type="region of interest" description="Disordered" evidence="1">
    <location>
        <begin position="176"/>
        <end position="197"/>
    </location>
</feature>
<dbReference type="HOGENOM" id="CLU_1382389_0_0_0"/>
<dbReference type="AlphaFoldDB" id="W0RIC7"/>
<dbReference type="RefSeq" id="WP_025411565.1">
    <property type="nucleotide sequence ID" value="NZ_CP007128.1"/>
</dbReference>
<dbReference type="STRING" id="861299.J421_2553"/>
<evidence type="ECO:0000313" key="3">
    <source>
        <dbReference type="EMBL" id="AHG90090.1"/>
    </source>
</evidence>
<dbReference type="Gene3D" id="2.40.320.10">
    <property type="entry name" value="Hypothetical Protein Pfu-838710-001"/>
    <property type="match status" value="1"/>
</dbReference>
<proteinExistence type="predicted"/>
<reference evidence="3 4" key="1">
    <citation type="journal article" date="2014" name="Genome Announc.">
        <title>Genome Sequence and Methylome of Soil Bacterium Gemmatirosa kalamazoonensis KBS708T, a Member of the Rarely Cultivated Gemmatimonadetes Phylum.</title>
        <authorList>
            <person name="Debruyn J.M."/>
            <person name="Radosevich M."/>
            <person name="Wommack K.E."/>
            <person name="Polson S.W."/>
            <person name="Hauser L.J."/>
            <person name="Fawaz M.N."/>
            <person name="Korlach J."/>
            <person name="Tsai Y.C."/>
        </authorList>
    </citation>
    <scope>NUCLEOTIDE SEQUENCE [LARGE SCALE GENOMIC DNA]</scope>
    <source>
        <strain evidence="3 4">KBS708</strain>
    </source>
</reference>
<feature type="domain" description="CYTH" evidence="2">
    <location>
        <begin position="1"/>
        <end position="171"/>
    </location>
</feature>
<dbReference type="OrthoDB" id="116396at2"/>
<dbReference type="InParanoid" id="W0RIC7"/>
<accession>W0RIC7</accession>
<dbReference type="eggNOG" id="COG1437">
    <property type="taxonomic scope" value="Bacteria"/>
</dbReference>
<dbReference type="Proteomes" id="UP000019151">
    <property type="component" value="Chromosome"/>
</dbReference>
<dbReference type="InterPro" id="IPR023577">
    <property type="entry name" value="CYTH_domain"/>
</dbReference>
<organism evidence="3 4">
    <name type="scientific">Gemmatirosa kalamazoonensis</name>
    <dbReference type="NCBI Taxonomy" id="861299"/>
    <lineage>
        <taxon>Bacteria</taxon>
        <taxon>Pseudomonadati</taxon>
        <taxon>Gemmatimonadota</taxon>
        <taxon>Gemmatimonadia</taxon>
        <taxon>Gemmatimonadales</taxon>
        <taxon>Gemmatimonadaceae</taxon>
        <taxon>Gemmatirosa</taxon>
    </lineage>
</organism>
<dbReference type="InterPro" id="IPR033469">
    <property type="entry name" value="CYTH-like_dom_sf"/>
</dbReference>
<dbReference type="SUPFAM" id="SSF55154">
    <property type="entry name" value="CYTH-like phosphatases"/>
    <property type="match status" value="1"/>
</dbReference>
<evidence type="ECO:0000256" key="1">
    <source>
        <dbReference type="SAM" id="MobiDB-lite"/>
    </source>
</evidence>
<dbReference type="KEGG" id="gba:J421_2553"/>
<sequence>MLELELKAVVDDVDAVRRRVELAGGRLLLEGRMIDRRFDAPDGSMTARDEVLRTRRIEHRDGSVEGSLDWKGPTRTLDGYKAREERSARVDAESVEIVLTRLGYVRTREVERDVAMYALGDATVRFERYPRMDTLVEVEGDGPAIERAIVALGMPRDRFTDTRLSALAAEYERRTGQRAALSARDLDPSESDDDDRD</sequence>
<dbReference type="PROSITE" id="PS51707">
    <property type="entry name" value="CYTH"/>
    <property type="match status" value="1"/>
</dbReference>
<evidence type="ECO:0000259" key="2">
    <source>
        <dbReference type="PROSITE" id="PS51707"/>
    </source>
</evidence>
<evidence type="ECO:0000313" key="4">
    <source>
        <dbReference type="Proteomes" id="UP000019151"/>
    </source>
</evidence>
<dbReference type="EMBL" id="CP007128">
    <property type="protein sequence ID" value="AHG90090.1"/>
    <property type="molecule type" value="Genomic_DNA"/>
</dbReference>